<keyword evidence="3" id="KW-1185">Reference proteome</keyword>
<sequence length="249" mass="28597">ASLQELGIDGGELLALLSDVLVGDFEFYIPGCPTCDHGCEIQSVRFFADGTALIQAEPFHRFGIQDNEPGTAKFHYKLGELKGAERELEFVEADPPEPATVPAVYTGTLYVSTTDPMYRRVKIPVLEIDVEDVQYLKRQARTALHQKLEYFFGLGRSRHQVMQICYNPSAITTYEEEVREVFWWNWPSMRHQEDAEEAMLSLADSYDYPHPKKILKKKKAQKRTEAGEAEESKKRLRAKVRKVKAPRWK</sequence>
<evidence type="ECO:0000313" key="3">
    <source>
        <dbReference type="Proteomes" id="UP000649617"/>
    </source>
</evidence>
<feature type="region of interest" description="Disordered" evidence="1">
    <location>
        <begin position="215"/>
        <end position="249"/>
    </location>
</feature>
<dbReference type="AlphaFoldDB" id="A0A812WUL6"/>
<gene>
    <name evidence="2" type="ORF">SPIL2461_LOCUS19629</name>
</gene>
<comment type="caution">
    <text evidence="2">The sequence shown here is derived from an EMBL/GenBank/DDBJ whole genome shotgun (WGS) entry which is preliminary data.</text>
</comment>
<feature type="compositionally biased region" description="Basic residues" evidence="1">
    <location>
        <begin position="234"/>
        <end position="249"/>
    </location>
</feature>
<proteinExistence type="predicted"/>
<dbReference type="EMBL" id="CAJNIZ010044706">
    <property type="protein sequence ID" value="CAE7698607.1"/>
    <property type="molecule type" value="Genomic_DNA"/>
</dbReference>
<feature type="non-terminal residue" evidence="2">
    <location>
        <position position="1"/>
    </location>
</feature>
<protein>
    <submittedName>
        <fullName evidence="2">Uncharacterized protein</fullName>
    </submittedName>
</protein>
<organism evidence="2 3">
    <name type="scientific">Symbiodinium pilosum</name>
    <name type="common">Dinoflagellate</name>
    <dbReference type="NCBI Taxonomy" id="2952"/>
    <lineage>
        <taxon>Eukaryota</taxon>
        <taxon>Sar</taxon>
        <taxon>Alveolata</taxon>
        <taxon>Dinophyceae</taxon>
        <taxon>Suessiales</taxon>
        <taxon>Symbiodiniaceae</taxon>
        <taxon>Symbiodinium</taxon>
    </lineage>
</organism>
<evidence type="ECO:0000256" key="1">
    <source>
        <dbReference type="SAM" id="MobiDB-lite"/>
    </source>
</evidence>
<dbReference type="Proteomes" id="UP000649617">
    <property type="component" value="Unassembled WGS sequence"/>
</dbReference>
<reference evidence="2" key="1">
    <citation type="submission" date="2021-02" db="EMBL/GenBank/DDBJ databases">
        <authorList>
            <person name="Dougan E. K."/>
            <person name="Rhodes N."/>
            <person name="Thang M."/>
            <person name="Chan C."/>
        </authorList>
    </citation>
    <scope>NUCLEOTIDE SEQUENCE</scope>
</reference>
<name>A0A812WUL6_SYMPI</name>
<accession>A0A812WUL6</accession>
<dbReference type="OrthoDB" id="10464131at2759"/>
<evidence type="ECO:0000313" key="2">
    <source>
        <dbReference type="EMBL" id="CAE7698607.1"/>
    </source>
</evidence>
<feature type="compositionally biased region" description="Basic and acidic residues" evidence="1">
    <location>
        <begin position="222"/>
        <end position="233"/>
    </location>
</feature>